<dbReference type="GO" id="GO:0009307">
    <property type="term" value="P:DNA restriction-modification system"/>
    <property type="evidence" value="ECO:0007669"/>
    <property type="project" value="InterPro"/>
</dbReference>
<protein>
    <recommendedName>
        <fullName evidence="2">site-specific DNA-methyltransferase (adenine-specific)</fullName>
        <ecNumber evidence="2">2.1.1.72</ecNumber>
    </recommendedName>
</protein>
<dbReference type="GO" id="GO:0009007">
    <property type="term" value="F:site-specific DNA-methyltransferase (adenine-specific) activity"/>
    <property type="evidence" value="ECO:0007669"/>
    <property type="project" value="UniProtKB-EC"/>
</dbReference>
<reference evidence="7" key="1">
    <citation type="journal article" date="2020" name="Nature">
        <title>Giant virus diversity and host interactions through global metagenomics.</title>
        <authorList>
            <person name="Schulz F."/>
            <person name="Roux S."/>
            <person name="Paez-Espino D."/>
            <person name="Jungbluth S."/>
            <person name="Walsh D.A."/>
            <person name="Denef V.J."/>
            <person name="McMahon K.D."/>
            <person name="Konstantinidis K.T."/>
            <person name="Eloe-Fadrosh E.A."/>
            <person name="Kyrpides N.C."/>
            <person name="Woyke T."/>
        </authorList>
    </citation>
    <scope>NUCLEOTIDE SEQUENCE</scope>
    <source>
        <strain evidence="7">GVMAG-M-3300020182-33</strain>
    </source>
</reference>
<dbReference type="GO" id="GO:0032259">
    <property type="term" value="P:methylation"/>
    <property type="evidence" value="ECO:0007669"/>
    <property type="project" value="UniProtKB-KW"/>
</dbReference>
<organism evidence="7">
    <name type="scientific">viral metagenome</name>
    <dbReference type="NCBI Taxonomy" id="1070528"/>
    <lineage>
        <taxon>unclassified sequences</taxon>
        <taxon>metagenomes</taxon>
        <taxon>organismal metagenomes</taxon>
    </lineage>
</organism>
<accession>A0A6C0C0C9</accession>
<dbReference type="Gene3D" id="3.40.50.150">
    <property type="entry name" value="Vaccinia Virus protein VP39"/>
    <property type="match status" value="1"/>
</dbReference>
<dbReference type="AlphaFoldDB" id="A0A6C0C0C9"/>
<dbReference type="SUPFAM" id="SSF53335">
    <property type="entry name" value="S-adenosyl-L-methionine-dependent methyltransferases"/>
    <property type="match status" value="1"/>
</dbReference>
<dbReference type="Pfam" id="PF02086">
    <property type="entry name" value="MethyltransfD12"/>
    <property type="match status" value="2"/>
</dbReference>
<evidence type="ECO:0000313" key="7">
    <source>
        <dbReference type="EMBL" id="QHS97551.1"/>
    </source>
</evidence>
<evidence type="ECO:0000256" key="2">
    <source>
        <dbReference type="ARBA" id="ARBA00011900"/>
    </source>
</evidence>
<evidence type="ECO:0000256" key="3">
    <source>
        <dbReference type="ARBA" id="ARBA00022603"/>
    </source>
</evidence>
<dbReference type="InterPro" id="IPR012327">
    <property type="entry name" value="MeTrfase_D12"/>
</dbReference>
<dbReference type="InterPro" id="IPR029063">
    <property type="entry name" value="SAM-dependent_MTases_sf"/>
</dbReference>
<dbReference type="Gene3D" id="1.10.1020.10">
    <property type="entry name" value="Adenine-specific Methyltransferase, Domain 2"/>
    <property type="match status" value="1"/>
</dbReference>
<proteinExistence type="inferred from homology"/>
<comment type="similarity">
    <text evidence="1">Belongs to the N(4)/N(6)-methyltransferase family.</text>
</comment>
<evidence type="ECO:0000256" key="6">
    <source>
        <dbReference type="ARBA" id="ARBA00047942"/>
    </source>
</evidence>
<dbReference type="EC" id="2.1.1.72" evidence="2"/>
<sequence>MVRSLSERTRSTCQRLLRKSVAVTCGKVKKSLGTKRGVAAALSRMCKNKELLRVSRGTYVPHACNDLSIPTSVFPWWGSKKRLVRPLVSIILTEVLRARCEGIRASRIVSPFVGTGIVEVTLQNLGEEVRAFDTDSRVVNMHRALRTAALRKLVARHFAYEVCRLRKQSAAQQVKRYKHILRDAVLSSSKSHGEAQLAARWNLGMRCSFFGMLRRSSGFVRSKPSKIAVGRICRALEGHRGLGNACARKDVFDVLRDTPRRDFLFLDPPYLLESSERQYEGGDFGLEKHAKLANALKGRNFVLCHREDPSIRDLYKWCEILVVPQIMNINRAGKSGMEMIIIGRKSGV</sequence>
<evidence type="ECO:0000256" key="1">
    <source>
        <dbReference type="ARBA" id="ARBA00006594"/>
    </source>
</evidence>
<keyword evidence="3" id="KW-0489">Methyltransferase</keyword>
<dbReference type="InterPro" id="IPR023095">
    <property type="entry name" value="Ade_MeTrfase_dom_2"/>
</dbReference>
<evidence type="ECO:0000256" key="4">
    <source>
        <dbReference type="ARBA" id="ARBA00022679"/>
    </source>
</evidence>
<name>A0A6C0C0C9_9ZZZZ</name>
<evidence type="ECO:0000256" key="5">
    <source>
        <dbReference type="ARBA" id="ARBA00022691"/>
    </source>
</evidence>
<keyword evidence="5" id="KW-0949">S-adenosyl-L-methionine</keyword>
<comment type="catalytic activity">
    <reaction evidence="6">
        <text>a 2'-deoxyadenosine in DNA + S-adenosyl-L-methionine = an N(6)-methyl-2'-deoxyadenosine in DNA + S-adenosyl-L-homocysteine + H(+)</text>
        <dbReference type="Rhea" id="RHEA:15197"/>
        <dbReference type="Rhea" id="RHEA-COMP:12418"/>
        <dbReference type="Rhea" id="RHEA-COMP:12419"/>
        <dbReference type="ChEBI" id="CHEBI:15378"/>
        <dbReference type="ChEBI" id="CHEBI:57856"/>
        <dbReference type="ChEBI" id="CHEBI:59789"/>
        <dbReference type="ChEBI" id="CHEBI:90615"/>
        <dbReference type="ChEBI" id="CHEBI:90616"/>
        <dbReference type="EC" id="2.1.1.72"/>
    </reaction>
</comment>
<dbReference type="EMBL" id="MN739300">
    <property type="protein sequence ID" value="QHS97551.1"/>
    <property type="molecule type" value="Genomic_DNA"/>
</dbReference>
<keyword evidence="4" id="KW-0808">Transferase</keyword>